<evidence type="ECO:0000313" key="1">
    <source>
        <dbReference type="EMBL" id="MDH7451588.1"/>
    </source>
</evidence>
<keyword evidence="2" id="KW-1185">Reference proteome</keyword>
<dbReference type="PANTHER" id="PTHR22602">
    <property type="entry name" value="TRANSFERASE CAF17, MITOCHONDRIAL-RELATED"/>
    <property type="match status" value="1"/>
</dbReference>
<dbReference type="Gene3D" id="2.40.30.160">
    <property type="match status" value="1"/>
</dbReference>
<dbReference type="InterPro" id="IPR045179">
    <property type="entry name" value="YgfZ/GcvT"/>
</dbReference>
<evidence type="ECO:0000313" key="2">
    <source>
        <dbReference type="Proteomes" id="UP001160550"/>
    </source>
</evidence>
<dbReference type="NCBIfam" id="TIGR03317">
    <property type="entry name" value="ygfZ_signature"/>
    <property type="match status" value="1"/>
</dbReference>
<accession>A0ABT6MNE1</accession>
<gene>
    <name evidence="1" type="ORF">QF205_00640</name>
</gene>
<reference evidence="1" key="2">
    <citation type="submission" date="2023-04" db="EMBL/GenBank/DDBJ databases">
        <authorList>
            <person name="Sun J.-Q."/>
        </authorList>
    </citation>
    <scope>NUCLEOTIDE SEQUENCE</scope>
    <source>
        <strain evidence="1">CC-YY355</strain>
    </source>
</reference>
<dbReference type="SUPFAM" id="SSF103025">
    <property type="entry name" value="Folate-binding domain"/>
    <property type="match status" value="1"/>
</dbReference>
<reference evidence="1" key="1">
    <citation type="journal article" date="2007" name="Int. J. Syst. Evol. Microbiol.">
        <title>Luteimonas composti sp. nov., a moderately thermophilic bacterium isolated from food waste.</title>
        <authorList>
            <person name="Young C.C."/>
            <person name="Kampfer P."/>
            <person name="Chen W.M."/>
            <person name="Yen W.S."/>
            <person name="Arun A.B."/>
            <person name="Lai W.A."/>
            <person name="Shen F.T."/>
            <person name="Rekha P.D."/>
            <person name="Lin K.Y."/>
            <person name="Chou J.H."/>
        </authorList>
    </citation>
    <scope>NUCLEOTIDE SEQUENCE</scope>
    <source>
        <strain evidence="1">CC-YY355</strain>
    </source>
</reference>
<sequence>MIRLDGADASRFAQAQFMGDVEALAPGHWQWNGWLTPKGRLVALFALLRAQPDQLLLLLADADPEGFVAELSRYVFRSKVRIAHETGLAVHGRFEAPATAAAAAFAGAVSPAGLELDFGGDGGPRTLAVSAAPAPERPEAAARWRAFDLAHGLPRLDPTQASQWTPQQLSLDRLRAYSVKKGCYPGQEIVARTHFLGQAKRGLVRLRAEAAIPVGPVCAPADPGRAVGSIVSAAGNEALAAMPLDATGPWLAAGVECTALPLLGGLAR</sequence>
<organism evidence="1 2">
    <name type="scientific">Luteimonas composti</name>
    <dbReference type="NCBI Taxonomy" id="398257"/>
    <lineage>
        <taxon>Bacteria</taxon>
        <taxon>Pseudomonadati</taxon>
        <taxon>Pseudomonadota</taxon>
        <taxon>Gammaproteobacteria</taxon>
        <taxon>Lysobacterales</taxon>
        <taxon>Lysobacteraceae</taxon>
        <taxon>Luteimonas</taxon>
    </lineage>
</organism>
<dbReference type="PANTHER" id="PTHR22602:SF0">
    <property type="entry name" value="TRANSFERASE CAF17, MITOCHONDRIAL-RELATED"/>
    <property type="match status" value="1"/>
</dbReference>
<dbReference type="InterPro" id="IPR017703">
    <property type="entry name" value="YgfZ/GCV_T_CS"/>
</dbReference>
<dbReference type="Gene3D" id="3.30.70.1400">
    <property type="entry name" value="Aminomethyltransferase beta-barrel domains"/>
    <property type="match status" value="1"/>
</dbReference>
<proteinExistence type="predicted"/>
<dbReference type="EMBL" id="JARYGX010000003">
    <property type="protein sequence ID" value="MDH7451588.1"/>
    <property type="molecule type" value="Genomic_DNA"/>
</dbReference>
<dbReference type="Proteomes" id="UP001160550">
    <property type="component" value="Unassembled WGS sequence"/>
</dbReference>
<comment type="caution">
    <text evidence="1">The sequence shown here is derived from an EMBL/GenBank/DDBJ whole genome shotgun (WGS) entry which is preliminary data.</text>
</comment>
<name>A0ABT6MNE1_9GAMM</name>
<protein>
    <submittedName>
        <fullName evidence="1">Folate-binding protein</fullName>
    </submittedName>
</protein>